<evidence type="ECO:0000313" key="1">
    <source>
        <dbReference type="EMBL" id="CDW21548.1"/>
    </source>
</evidence>
<dbReference type="Gene3D" id="3.30.420.10">
    <property type="entry name" value="Ribonuclease H-like superfamily/Ribonuclease H"/>
    <property type="match status" value="1"/>
</dbReference>
<name>A0A0K2T693_LEPSM</name>
<sequence length="93" mass="10952">MVLHLQVRNSRQKEVTLFLSPPYHPHSNGLGERAVGIIKNLLLKKNNHCHWKSYYLGIWNVEKHTQIFYFLVSYVLAFVDCCRVSHKRNSCLI</sequence>
<reference evidence="1" key="1">
    <citation type="submission" date="2014-05" db="EMBL/GenBank/DDBJ databases">
        <authorList>
            <person name="Chronopoulou M."/>
        </authorList>
    </citation>
    <scope>NUCLEOTIDE SEQUENCE</scope>
    <source>
        <tissue evidence="1">Whole organism</tissue>
    </source>
</reference>
<dbReference type="InterPro" id="IPR012337">
    <property type="entry name" value="RNaseH-like_sf"/>
</dbReference>
<organism evidence="1">
    <name type="scientific">Lepeophtheirus salmonis</name>
    <name type="common">Salmon louse</name>
    <name type="synonym">Caligus salmonis</name>
    <dbReference type="NCBI Taxonomy" id="72036"/>
    <lineage>
        <taxon>Eukaryota</taxon>
        <taxon>Metazoa</taxon>
        <taxon>Ecdysozoa</taxon>
        <taxon>Arthropoda</taxon>
        <taxon>Crustacea</taxon>
        <taxon>Multicrustacea</taxon>
        <taxon>Hexanauplia</taxon>
        <taxon>Copepoda</taxon>
        <taxon>Siphonostomatoida</taxon>
        <taxon>Caligidae</taxon>
        <taxon>Lepeophtheirus</taxon>
    </lineage>
</organism>
<dbReference type="EMBL" id="HACA01004187">
    <property type="protein sequence ID" value="CDW21548.1"/>
    <property type="molecule type" value="Transcribed_RNA"/>
</dbReference>
<dbReference type="InterPro" id="IPR036397">
    <property type="entry name" value="RNaseH_sf"/>
</dbReference>
<evidence type="ECO:0008006" key="2">
    <source>
        <dbReference type="Google" id="ProtNLM"/>
    </source>
</evidence>
<accession>A0A0K2T693</accession>
<protein>
    <recommendedName>
        <fullName evidence="2">Integrase catalytic domain-containing protein</fullName>
    </recommendedName>
</protein>
<dbReference type="AlphaFoldDB" id="A0A0K2T693"/>
<dbReference type="GO" id="GO:0003676">
    <property type="term" value="F:nucleic acid binding"/>
    <property type="evidence" value="ECO:0007669"/>
    <property type="project" value="InterPro"/>
</dbReference>
<dbReference type="SUPFAM" id="SSF53098">
    <property type="entry name" value="Ribonuclease H-like"/>
    <property type="match status" value="1"/>
</dbReference>
<proteinExistence type="predicted"/>